<dbReference type="RefSeq" id="WP_117520113.1">
    <property type="nucleotide sequence ID" value="NZ_QVEU01000001.1"/>
</dbReference>
<protein>
    <submittedName>
        <fullName evidence="2">Gfo/Idh/MocA family oxidoreductase</fullName>
    </submittedName>
</protein>
<accession>A0A3E2TKZ0</accession>
<dbReference type="PANTHER" id="PTHR43054">
    <property type="match status" value="1"/>
</dbReference>
<gene>
    <name evidence="2" type="ORF">DXA39_00715</name>
</gene>
<dbReference type="SUPFAM" id="SSF55347">
    <property type="entry name" value="Glyceraldehyde-3-phosphate dehydrogenase-like, C-terminal domain"/>
    <property type="match status" value="1"/>
</dbReference>
<keyword evidence="3" id="KW-1185">Reference proteome</keyword>
<evidence type="ECO:0000259" key="1">
    <source>
        <dbReference type="Pfam" id="PF01408"/>
    </source>
</evidence>
<dbReference type="InterPro" id="IPR000683">
    <property type="entry name" value="Gfo/Idh/MocA-like_OxRdtase_N"/>
</dbReference>
<evidence type="ECO:0000313" key="2">
    <source>
        <dbReference type="EMBL" id="RGB78003.1"/>
    </source>
</evidence>
<dbReference type="EMBL" id="QVEU01000001">
    <property type="protein sequence ID" value="RGB78003.1"/>
    <property type="molecule type" value="Genomic_DNA"/>
</dbReference>
<dbReference type="SUPFAM" id="SSF51735">
    <property type="entry name" value="NAD(P)-binding Rossmann-fold domains"/>
    <property type="match status" value="1"/>
</dbReference>
<feature type="domain" description="Gfo/Idh/MocA-like oxidoreductase N-terminal" evidence="1">
    <location>
        <begin position="2"/>
        <end position="116"/>
    </location>
</feature>
<name>A0A3E2TKZ0_9FIRM</name>
<dbReference type="Gene3D" id="3.30.360.10">
    <property type="entry name" value="Dihydrodipicolinate Reductase, domain 2"/>
    <property type="match status" value="1"/>
</dbReference>
<dbReference type="GO" id="GO:0000166">
    <property type="term" value="F:nucleotide binding"/>
    <property type="evidence" value="ECO:0007669"/>
    <property type="project" value="InterPro"/>
</dbReference>
<evidence type="ECO:0000313" key="3">
    <source>
        <dbReference type="Proteomes" id="UP000261011"/>
    </source>
</evidence>
<dbReference type="InterPro" id="IPR036291">
    <property type="entry name" value="NAD(P)-bd_dom_sf"/>
</dbReference>
<dbReference type="Pfam" id="PF01408">
    <property type="entry name" value="GFO_IDH_MocA"/>
    <property type="match status" value="1"/>
</dbReference>
<proteinExistence type="predicted"/>
<comment type="caution">
    <text evidence="2">The sequence shown here is derived from an EMBL/GenBank/DDBJ whole genome shotgun (WGS) entry which is preliminary data.</text>
</comment>
<dbReference type="AlphaFoldDB" id="A0A3E2TKZ0"/>
<organism evidence="2 3">
    <name type="scientific">Anaerococcus nagyae</name>
    <dbReference type="NCBI Taxonomy" id="1755241"/>
    <lineage>
        <taxon>Bacteria</taxon>
        <taxon>Bacillati</taxon>
        <taxon>Bacillota</taxon>
        <taxon>Tissierellia</taxon>
        <taxon>Tissierellales</taxon>
        <taxon>Peptoniphilaceae</taxon>
        <taxon>Anaerococcus</taxon>
    </lineage>
</organism>
<sequence length="330" mass="37570">MKLGILGSGKIVKEVLPVLDQIENIDVYAIAARNEEKLQKLAKDFSIKNYYTSIESLLENPEIDTVYIALPNNLHFEAMDKTIDYKKNIICEKPFTSNAYETEKIIKKAKANDLMIVEAMSHRFIPNSIEIKKLIGELGDIKIVSLNYSQYSSRYDKFKEGIIEPVFSLENSGGALIDLNLYNVAFAVDAFGLPKDVRYFANIENDIDTSGVVILDYGDFKVSSIGSKDSAAPLVNTIQGTDATIEIPDALNSFREFNISKTNGSSKEYFNYNLENKSRLYYEFVEIERMLRNNDRKKIEDLLNLTQNYMEVLTRARFDANIFYPADKVD</sequence>
<reference evidence="2 3" key="1">
    <citation type="submission" date="2018-08" db="EMBL/GenBank/DDBJ databases">
        <title>A genome reference for cultivated species of the human gut microbiota.</title>
        <authorList>
            <person name="Zou Y."/>
            <person name="Xue W."/>
            <person name="Luo G."/>
        </authorList>
    </citation>
    <scope>NUCLEOTIDE SEQUENCE [LARGE SCALE GENOMIC DNA]</scope>
    <source>
        <strain evidence="2 3">OF01-3</strain>
    </source>
</reference>
<dbReference type="OrthoDB" id="9783105at2"/>
<dbReference type="Gene3D" id="3.40.50.720">
    <property type="entry name" value="NAD(P)-binding Rossmann-like Domain"/>
    <property type="match status" value="1"/>
</dbReference>
<dbReference type="Proteomes" id="UP000261011">
    <property type="component" value="Unassembled WGS sequence"/>
</dbReference>
<dbReference type="PANTHER" id="PTHR43054:SF1">
    <property type="entry name" value="SCYLLO-INOSITOL 2-DEHYDROGENASE (NADP(+)) IOLU"/>
    <property type="match status" value="1"/>
</dbReference>